<keyword evidence="7" id="KW-1185">Reference proteome</keyword>
<organism evidence="6 7">
    <name type="scientific">Pseudoalteromonas aurantia 208</name>
    <dbReference type="NCBI Taxonomy" id="1314867"/>
    <lineage>
        <taxon>Bacteria</taxon>
        <taxon>Pseudomonadati</taxon>
        <taxon>Pseudomonadota</taxon>
        <taxon>Gammaproteobacteria</taxon>
        <taxon>Alteromonadales</taxon>
        <taxon>Pseudoalteromonadaceae</taxon>
        <taxon>Pseudoalteromonas</taxon>
    </lineage>
</organism>
<evidence type="ECO:0000259" key="5">
    <source>
        <dbReference type="PROSITE" id="PS50109"/>
    </source>
</evidence>
<dbReference type="SUPFAM" id="SSF47384">
    <property type="entry name" value="Homodimeric domain of signal transducing histidine kinase"/>
    <property type="match status" value="1"/>
</dbReference>
<dbReference type="PROSITE" id="PS50109">
    <property type="entry name" value="HIS_KIN"/>
    <property type="match status" value="1"/>
</dbReference>
<reference evidence="6 7" key="1">
    <citation type="submission" date="2015-03" db="EMBL/GenBank/DDBJ databases">
        <title>Genome sequence of Pseudoalteromonas aurantia.</title>
        <authorList>
            <person name="Xie B.-B."/>
            <person name="Rong J.-C."/>
            <person name="Qin Q.-L."/>
            <person name="Zhang Y.-Z."/>
        </authorList>
    </citation>
    <scope>NUCLEOTIDE SEQUENCE [LARGE SCALE GENOMIC DNA]</scope>
    <source>
        <strain evidence="6 7">208</strain>
    </source>
</reference>
<evidence type="ECO:0000256" key="4">
    <source>
        <dbReference type="SAM" id="Coils"/>
    </source>
</evidence>
<dbReference type="InterPro" id="IPR036890">
    <property type="entry name" value="HATPase_C_sf"/>
</dbReference>
<name>A0ABR9ECW8_9GAMM</name>
<sequence>MINSEHQQLIKDNERLLEKVARLERTVEVTRTQQAESLVLLEGMSASLQASTVEQIYQSVFTTLKKQTPFDTALLLTPAMPGTLNVAATSNNVPMQQNIIVDPLLKSVLTGPAKAIIDIQLLNPDWLPTLTAPHHHSALIASFSYKSSVCLLMLFDINKGAYLRKDAQAINRITGLIEQTLDQVEKRFIELEAQQLRVESERVQGNLLRQEKMASLGQLAAGIAHEINNPISFIGSNLQLMQTQVKNLYLFHQNLNKQLAPSNQRLFTLMAETYPCDFLESDFNELFNDCREGVERVSYIVKSLKTYCQANDSNWQLNNVCEGFSLTLKMLENQLKYNCVISEYHADIPDSYCINSELNQVYLNLLLNAVQSMHGHGKIIIRSYAKNNTIFIEVQDNGMGIAPSKINRIFDPFYTTKEVGQGTGLGLSISHAIVKKHQGEIHVKSKVNQGSKFTIALPVLSLPPT</sequence>
<dbReference type="InterPro" id="IPR005467">
    <property type="entry name" value="His_kinase_dom"/>
</dbReference>
<dbReference type="Gene3D" id="3.30.565.10">
    <property type="entry name" value="Histidine kinase-like ATPase, C-terminal domain"/>
    <property type="match status" value="1"/>
</dbReference>
<dbReference type="PRINTS" id="PR00344">
    <property type="entry name" value="BCTRLSENSOR"/>
</dbReference>
<dbReference type="Proteomes" id="UP000615755">
    <property type="component" value="Unassembled WGS sequence"/>
</dbReference>
<gene>
    <name evidence="6" type="ORF">PAUR_a2524</name>
</gene>
<keyword evidence="4" id="KW-0175">Coiled coil</keyword>
<comment type="catalytic activity">
    <reaction evidence="1">
        <text>ATP + protein L-histidine = ADP + protein N-phospho-L-histidine.</text>
        <dbReference type="EC" id="2.7.13.3"/>
    </reaction>
</comment>
<accession>A0ABR9ECW8</accession>
<evidence type="ECO:0000256" key="1">
    <source>
        <dbReference type="ARBA" id="ARBA00000085"/>
    </source>
</evidence>
<keyword evidence="3" id="KW-0597">Phosphoprotein</keyword>
<evidence type="ECO:0000313" key="7">
    <source>
        <dbReference type="Proteomes" id="UP000615755"/>
    </source>
</evidence>
<protein>
    <recommendedName>
        <fullName evidence="2">histidine kinase</fullName>
        <ecNumber evidence="2">2.7.13.3</ecNumber>
    </recommendedName>
</protein>
<dbReference type="EMBL" id="AQGV01000012">
    <property type="protein sequence ID" value="MBE0368815.1"/>
    <property type="molecule type" value="Genomic_DNA"/>
</dbReference>
<keyword evidence="6" id="KW-0808">Transferase</keyword>
<dbReference type="GO" id="GO:0016301">
    <property type="term" value="F:kinase activity"/>
    <property type="evidence" value="ECO:0007669"/>
    <property type="project" value="UniProtKB-KW"/>
</dbReference>
<keyword evidence="6" id="KW-0418">Kinase</keyword>
<dbReference type="InterPro" id="IPR003594">
    <property type="entry name" value="HATPase_dom"/>
</dbReference>
<dbReference type="InterPro" id="IPR003661">
    <property type="entry name" value="HisK_dim/P_dom"/>
</dbReference>
<dbReference type="Gene3D" id="1.10.287.130">
    <property type="match status" value="1"/>
</dbReference>
<feature type="coiled-coil region" evidence="4">
    <location>
        <begin position="6"/>
        <end position="33"/>
    </location>
</feature>
<dbReference type="SUPFAM" id="SSF55874">
    <property type="entry name" value="ATPase domain of HSP90 chaperone/DNA topoisomerase II/histidine kinase"/>
    <property type="match status" value="1"/>
</dbReference>
<evidence type="ECO:0000313" key="6">
    <source>
        <dbReference type="EMBL" id="MBE0368815.1"/>
    </source>
</evidence>
<dbReference type="PANTHER" id="PTHR43065">
    <property type="entry name" value="SENSOR HISTIDINE KINASE"/>
    <property type="match status" value="1"/>
</dbReference>
<dbReference type="SMART" id="SM00387">
    <property type="entry name" value="HATPase_c"/>
    <property type="match status" value="1"/>
</dbReference>
<dbReference type="EC" id="2.7.13.3" evidence="2"/>
<evidence type="ECO:0000256" key="2">
    <source>
        <dbReference type="ARBA" id="ARBA00012438"/>
    </source>
</evidence>
<dbReference type="Pfam" id="PF02518">
    <property type="entry name" value="HATPase_c"/>
    <property type="match status" value="1"/>
</dbReference>
<dbReference type="InterPro" id="IPR036097">
    <property type="entry name" value="HisK_dim/P_sf"/>
</dbReference>
<feature type="domain" description="Histidine kinase" evidence="5">
    <location>
        <begin position="222"/>
        <end position="461"/>
    </location>
</feature>
<proteinExistence type="predicted"/>
<comment type="caution">
    <text evidence="6">The sequence shown here is derived from an EMBL/GenBank/DDBJ whole genome shotgun (WGS) entry which is preliminary data.</text>
</comment>
<dbReference type="CDD" id="cd00082">
    <property type="entry name" value="HisKA"/>
    <property type="match status" value="1"/>
</dbReference>
<evidence type="ECO:0000256" key="3">
    <source>
        <dbReference type="ARBA" id="ARBA00022553"/>
    </source>
</evidence>
<dbReference type="RefSeq" id="WP_192508037.1">
    <property type="nucleotide sequence ID" value="NZ_AQGV01000012.1"/>
</dbReference>
<dbReference type="InterPro" id="IPR004358">
    <property type="entry name" value="Sig_transdc_His_kin-like_C"/>
</dbReference>
<dbReference type="PANTHER" id="PTHR43065:SF50">
    <property type="entry name" value="HISTIDINE KINASE"/>
    <property type="match status" value="1"/>
</dbReference>